<dbReference type="Gene3D" id="3.30.559.10">
    <property type="entry name" value="Chloramphenicol acetyltransferase-like domain"/>
    <property type="match status" value="1"/>
</dbReference>
<keyword evidence="2" id="KW-1185">Reference proteome</keyword>
<comment type="caution">
    <text evidence="1">The sequence shown here is derived from an EMBL/GenBank/DDBJ whole genome shotgun (WGS) entry which is preliminary data.</text>
</comment>
<dbReference type="PANTHER" id="PTHR28037:SF1">
    <property type="entry name" value="ALCOHOL O-ACETYLTRANSFERASE 1-RELATED"/>
    <property type="match status" value="1"/>
</dbReference>
<protein>
    <recommendedName>
        <fullName evidence="3">Alcohol acetyltransferase</fullName>
    </recommendedName>
</protein>
<dbReference type="Proteomes" id="UP001194746">
    <property type="component" value="Unassembled WGS sequence"/>
</dbReference>
<sequence>MDNYEKLRPVGLIEKYSTARNHLGFYYNVVVAATYTLPATFTLPIQDYIYKGCEVLIGQHPALSALPLGEDTNEPYWVRLPEVDLSQAVHFQKRTQPIPETDKDTELEKLLQDQHNTPFMAPHPYWRLCVLTDEIQPQRFTAAFVYHHAVGDGTSGKAFHENLLPALRSAVSLAPGEAKQIIPSPQSPLLPSLEEAHPLPISFLYLITALFKAKVWSPKNPRLWSGADMCQPLTTQVRYTVLPANLATSFRKICRQNNTTITAALASLIARAIFQHTPKNFTQVQASIPIAMRRWLPDNITNKSIGVWVQDCSESYDRNVVVTKDSSFPWDEAKRSRQSLEKALKLQGTDADVGLLKYVDDFFEFFKSKVGKPRESSFELSNVGPLVVEGAGDSAIPQIGHVVFSQCGSVTGSALEVSAVLGGDGCLSLAFSWQEGVVEAELVTAVMETIRIDIHQVCAN</sequence>
<dbReference type="SUPFAM" id="SSF52777">
    <property type="entry name" value="CoA-dependent acyltransferases"/>
    <property type="match status" value="2"/>
</dbReference>
<evidence type="ECO:0008006" key="3">
    <source>
        <dbReference type="Google" id="ProtNLM"/>
    </source>
</evidence>
<proteinExistence type="predicted"/>
<dbReference type="InterPro" id="IPR023213">
    <property type="entry name" value="CAT-like_dom_sf"/>
</dbReference>
<dbReference type="AlphaFoldDB" id="A0AAD4GNR9"/>
<dbReference type="Pfam" id="PF07247">
    <property type="entry name" value="AATase"/>
    <property type="match status" value="1"/>
</dbReference>
<organism evidence="1 2">
    <name type="scientific">Aspergillus nanangensis</name>
    <dbReference type="NCBI Taxonomy" id="2582783"/>
    <lineage>
        <taxon>Eukaryota</taxon>
        <taxon>Fungi</taxon>
        <taxon>Dikarya</taxon>
        <taxon>Ascomycota</taxon>
        <taxon>Pezizomycotina</taxon>
        <taxon>Eurotiomycetes</taxon>
        <taxon>Eurotiomycetidae</taxon>
        <taxon>Eurotiales</taxon>
        <taxon>Aspergillaceae</taxon>
        <taxon>Aspergillus</taxon>
        <taxon>Aspergillus subgen. Circumdati</taxon>
    </lineage>
</organism>
<dbReference type="PANTHER" id="PTHR28037">
    <property type="entry name" value="ALCOHOL O-ACETYLTRANSFERASE 1-RELATED"/>
    <property type="match status" value="1"/>
</dbReference>
<accession>A0AAD4GNR9</accession>
<reference evidence="1" key="1">
    <citation type="journal article" date="2019" name="Beilstein J. Org. Chem.">
        <title>Nanangenines: drimane sesquiterpenoids as the dominant metabolite cohort of a novel Australian fungus, Aspergillus nanangensis.</title>
        <authorList>
            <person name="Lacey H.J."/>
            <person name="Gilchrist C.L.M."/>
            <person name="Crombie A."/>
            <person name="Kalaitzis J.A."/>
            <person name="Vuong D."/>
            <person name="Rutledge P.J."/>
            <person name="Turner P."/>
            <person name="Pitt J.I."/>
            <person name="Lacey E."/>
            <person name="Chooi Y.H."/>
            <person name="Piggott A.M."/>
        </authorList>
    </citation>
    <scope>NUCLEOTIDE SEQUENCE</scope>
    <source>
        <strain evidence="1">MST-FP2251</strain>
    </source>
</reference>
<name>A0AAD4GNR9_ASPNN</name>
<dbReference type="InterPro" id="IPR010828">
    <property type="entry name" value="Atf2/Sli1-like"/>
</dbReference>
<reference evidence="1" key="2">
    <citation type="submission" date="2020-02" db="EMBL/GenBank/DDBJ databases">
        <authorList>
            <person name="Gilchrist C.L.M."/>
            <person name="Chooi Y.-H."/>
        </authorList>
    </citation>
    <scope>NUCLEOTIDE SEQUENCE</scope>
    <source>
        <strain evidence="1">MST-FP2251</strain>
    </source>
</reference>
<dbReference type="GO" id="GO:0008080">
    <property type="term" value="F:N-acetyltransferase activity"/>
    <property type="evidence" value="ECO:0007669"/>
    <property type="project" value="TreeGrafter"/>
</dbReference>
<gene>
    <name evidence="1" type="ORF">FE257_001735</name>
</gene>
<evidence type="ECO:0000313" key="2">
    <source>
        <dbReference type="Proteomes" id="UP001194746"/>
    </source>
</evidence>
<dbReference type="InterPro" id="IPR052058">
    <property type="entry name" value="Alcohol_O-acetyltransferase"/>
</dbReference>
<dbReference type="EMBL" id="VCAU01000121">
    <property type="protein sequence ID" value="KAF9884474.1"/>
    <property type="molecule type" value="Genomic_DNA"/>
</dbReference>
<evidence type="ECO:0000313" key="1">
    <source>
        <dbReference type="EMBL" id="KAF9884474.1"/>
    </source>
</evidence>